<dbReference type="PANTHER" id="PTHR34580:SF1">
    <property type="entry name" value="PROTEIN PAFC"/>
    <property type="match status" value="1"/>
</dbReference>
<evidence type="ECO:0000259" key="2">
    <source>
        <dbReference type="Pfam" id="PF25583"/>
    </source>
</evidence>
<dbReference type="InterPro" id="IPR026881">
    <property type="entry name" value="WYL_dom"/>
</dbReference>
<dbReference type="AlphaFoldDB" id="A0A7W6A343"/>
<dbReference type="EMBL" id="JACIDA010000001">
    <property type="protein sequence ID" value="MBB3871804.1"/>
    <property type="molecule type" value="Genomic_DNA"/>
</dbReference>
<evidence type="ECO:0000259" key="1">
    <source>
        <dbReference type="Pfam" id="PF13280"/>
    </source>
</evidence>
<protein>
    <submittedName>
        <fullName evidence="3">Putative DNA-binding transcriptional regulator YafY</fullName>
    </submittedName>
</protein>
<dbReference type="RefSeq" id="WP_343051097.1">
    <property type="nucleotide sequence ID" value="NZ_JACIDA010000001.1"/>
</dbReference>
<comment type="caution">
    <text evidence="3">The sequence shown here is derived from an EMBL/GenBank/DDBJ whole genome shotgun (WGS) entry which is preliminary data.</text>
</comment>
<evidence type="ECO:0000313" key="4">
    <source>
        <dbReference type="Proteomes" id="UP000532936"/>
    </source>
</evidence>
<reference evidence="3 4" key="1">
    <citation type="submission" date="2020-08" db="EMBL/GenBank/DDBJ databases">
        <title>Genomic Encyclopedia of Type Strains, Phase IV (KMG-IV): sequencing the most valuable type-strain genomes for metagenomic binning, comparative biology and taxonomic classification.</title>
        <authorList>
            <person name="Goeker M."/>
        </authorList>
    </citation>
    <scope>NUCLEOTIDE SEQUENCE [LARGE SCALE GENOMIC DNA]</scope>
    <source>
        <strain evidence="3 4">DSM 14878</strain>
    </source>
</reference>
<accession>A0A7W6A343</accession>
<sequence>MRHDKAAMVIDLARRMAASAEGLTIDEMARDMRVARRTAERMRDAVLMLFPQVEEVSDPPSKRWRIRGGLSAFEQAPTATEMLELAKAASALRAAGEPARAAALEALERKLKAAMRSTTLNRMAPDLEALVRAETIAVQAGPRPSADEGLLTAIRGAVLAQQPLGFTYSRPGAEPRRRSVAPCGVMFGRANYLVAADRETGRIQTFRLDRMSSVAPQDGVAVPPADFDLGVFASQSFGIYQDEIEDVVVRIAPEGAAEAKSWRWHPTQSFEDQADGAVIVRFRASGMRELAWHLFTWGEQAMILAPERLKAVMAGELAAAGRALDAAHV</sequence>
<dbReference type="PANTHER" id="PTHR34580">
    <property type="match status" value="1"/>
</dbReference>
<dbReference type="InterPro" id="IPR051534">
    <property type="entry name" value="CBASS_pafABC_assoc_protein"/>
</dbReference>
<feature type="domain" description="WCX" evidence="2">
    <location>
        <begin position="245"/>
        <end position="320"/>
    </location>
</feature>
<name>A0A7W6A343_9CAUL</name>
<gene>
    <name evidence="3" type="ORF">GGR11_001318</name>
</gene>
<dbReference type="Pfam" id="PF13280">
    <property type="entry name" value="WYL"/>
    <property type="match status" value="1"/>
</dbReference>
<organism evidence="3 4">
    <name type="scientific">Brevundimonas mediterranea</name>
    <dbReference type="NCBI Taxonomy" id="74329"/>
    <lineage>
        <taxon>Bacteria</taxon>
        <taxon>Pseudomonadati</taxon>
        <taxon>Pseudomonadota</taxon>
        <taxon>Alphaproteobacteria</taxon>
        <taxon>Caulobacterales</taxon>
        <taxon>Caulobacteraceae</taxon>
        <taxon>Brevundimonas</taxon>
    </lineage>
</organism>
<dbReference type="PROSITE" id="PS52050">
    <property type="entry name" value="WYL"/>
    <property type="match status" value="1"/>
</dbReference>
<dbReference type="GO" id="GO:0003677">
    <property type="term" value="F:DNA binding"/>
    <property type="evidence" value="ECO:0007669"/>
    <property type="project" value="UniProtKB-KW"/>
</dbReference>
<keyword evidence="3" id="KW-0238">DNA-binding</keyword>
<dbReference type="Proteomes" id="UP000532936">
    <property type="component" value="Unassembled WGS sequence"/>
</dbReference>
<feature type="domain" description="WYL" evidence="1">
    <location>
        <begin position="150"/>
        <end position="215"/>
    </location>
</feature>
<evidence type="ECO:0000313" key="3">
    <source>
        <dbReference type="EMBL" id="MBB3871804.1"/>
    </source>
</evidence>
<proteinExistence type="predicted"/>
<dbReference type="InterPro" id="IPR057727">
    <property type="entry name" value="WCX_dom"/>
</dbReference>
<dbReference type="Pfam" id="PF25583">
    <property type="entry name" value="WCX"/>
    <property type="match status" value="1"/>
</dbReference>